<dbReference type="AlphaFoldDB" id="A0A3A2ZRW5"/>
<feature type="domain" description="Calcineurin-like phosphoesterase" evidence="1">
    <location>
        <begin position="6"/>
        <end position="232"/>
    </location>
</feature>
<dbReference type="GO" id="GO:0016787">
    <property type="term" value="F:hydrolase activity"/>
    <property type="evidence" value="ECO:0007669"/>
    <property type="project" value="InterPro"/>
</dbReference>
<organism evidence="2 3">
    <name type="scientific">Aspergillus sclerotialis</name>
    <dbReference type="NCBI Taxonomy" id="2070753"/>
    <lineage>
        <taxon>Eukaryota</taxon>
        <taxon>Fungi</taxon>
        <taxon>Dikarya</taxon>
        <taxon>Ascomycota</taxon>
        <taxon>Pezizomycotina</taxon>
        <taxon>Eurotiomycetes</taxon>
        <taxon>Eurotiomycetidae</taxon>
        <taxon>Eurotiales</taxon>
        <taxon>Aspergillaceae</taxon>
        <taxon>Aspergillus</taxon>
        <taxon>Aspergillus subgen. Polypaecilum</taxon>
    </lineage>
</organism>
<proteinExistence type="predicted"/>
<evidence type="ECO:0000313" key="3">
    <source>
        <dbReference type="Proteomes" id="UP000266188"/>
    </source>
</evidence>
<dbReference type="PANTHER" id="PTHR37844:SF2">
    <property type="entry name" value="SER_THR PROTEIN PHOSPHATASE SUPERFAMILY (AFU_ORTHOLOGUE AFUA_1G14840)"/>
    <property type="match status" value="1"/>
</dbReference>
<dbReference type="EMBL" id="MVGC01000035">
    <property type="protein sequence ID" value="RJE25878.1"/>
    <property type="molecule type" value="Genomic_DNA"/>
</dbReference>
<dbReference type="InterPro" id="IPR029052">
    <property type="entry name" value="Metallo-depent_PP-like"/>
</dbReference>
<evidence type="ECO:0000313" key="2">
    <source>
        <dbReference type="EMBL" id="RJE25878.1"/>
    </source>
</evidence>
<sequence length="268" mass="30268">MAQLQILSDLHLETPSAYDVFDISPAAPYLALLGDIGNTKDDGYFTFIETQLHKFQIVFLLLGNHEPYYSSWETARNRTKDFSKSLSQKKEQGENQLGEFIFLDQTRYDLNPEITILGCTLYSKVTAAQEERVGFGLNDFYHIEDWTVAQHCAAHESDLTWLNNQVSGISKAEPQRKIVIFTHHCPVAADIRSIDPARPTSPISSGFSTDLSGEACWTGPQVKVWAFGHTHYNCDFVDEKTGKRVVANQRGYYFAQANSFDSQLVVRV</sequence>
<dbReference type="Pfam" id="PF00149">
    <property type="entry name" value="Metallophos"/>
    <property type="match status" value="1"/>
</dbReference>
<protein>
    <submittedName>
        <fullName evidence="2">Ser Thr protein phosphatase</fullName>
    </submittedName>
</protein>
<evidence type="ECO:0000259" key="1">
    <source>
        <dbReference type="Pfam" id="PF00149"/>
    </source>
</evidence>
<dbReference type="SUPFAM" id="SSF56300">
    <property type="entry name" value="Metallo-dependent phosphatases"/>
    <property type="match status" value="1"/>
</dbReference>
<gene>
    <name evidence="2" type="ORF">PHISCL_01785</name>
</gene>
<accession>A0A3A2ZRW5</accession>
<dbReference type="Proteomes" id="UP000266188">
    <property type="component" value="Unassembled WGS sequence"/>
</dbReference>
<dbReference type="PANTHER" id="PTHR37844">
    <property type="entry name" value="SER/THR PROTEIN PHOSPHATASE SUPERFAMILY (AFU_ORTHOLOGUE AFUA_1G14840)"/>
    <property type="match status" value="1"/>
</dbReference>
<dbReference type="InterPro" id="IPR004843">
    <property type="entry name" value="Calcineurin-like_PHP"/>
</dbReference>
<comment type="caution">
    <text evidence="2">The sequence shown here is derived from an EMBL/GenBank/DDBJ whole genome shotgun (WGS) entry which is preliminary data.</text>
</comment>
<keyword evidence="3" id="KW-1185">Reference proteome</keyword>
<reference evidence="3" key="1">
    <citation type="submission" date="2017-02" db="EMBL/GenBank/DDBJ databases">
        <authorList>
            <person name="Tafer H."/>
            <person name="Lopandic K."/>
        </authorList>
    </citation>
    <scope>NUCLEOTIDE SEQUENCE [LARGE SCALE GENOMIC DNA]</scope>
    <source>
        <strain evidence="3">CBS 366.77</strain>
    </source>
</reference>
<dbReference type="Gene3D" id="3.60.21.10">
    <property type="match status" value="1"/>
</dbReference>
<dbReference type="OrthoDB" id="550558at2759"/>
<name>A0A3A2ZRW5_9EURO</name>